<feature type="region of interest" description="Disordered" evidence="1">
    <location>
        <begin position="525"/>
        <end position="552"/>
    </location>
</feature>
<evidence type="ECO:0000313" key="2">
    <source>
        <dbReference type="EMBL" id="CAE2272765.1"/>
    </source>
</evidence>
<name>A0A7S4JSH3_9STRA</name>
<feature type="region of interest" description="Disordered" evidence="1">
    <location>
        <begin position="1"/>
        <end position="40"/>
    </location>
</feature>
<feature type="compositionally biased region" description="Polar residues" evidence="1">
    <location>
        <begin position="525"/>
        <end position="534"/>
    </location>
</feature>
<protein>
    <submittedName>
        <fullName evidence="2">Uncharacterized protein</fullName>
    </submittedName>
</protein>
<feature type="compositionally biased region" description="Basic and acidic residues" evidence="1">
    <location>
        <begin position="1804"/>
        <end position="1818"/>
    </location>
</feature>
<organism evidence="2">
    <name type="scientific">Odontella aurita</name>
    <dbReference type="NCBI Taxonomy" id="265563"/>
    <lineage>
        <taxon>Eukaryota</taxon>
        <taxon>Sar</taxon>
        <taxon>Stramenopiles</taxon>
        <taxon>Ochrophyta</taxon>
        <taxon>Bacillariophyta</taxon>
        <taxon>Mediophyceae</taxon>
        <taxon>Biddulphiophycidae</taxon>
        <taxon>Eupodiscales</taxon>
        <taxon>Odontellaceae</taxon>
        <taxon>Odontella</taxon>
    </lineage>
</organism>
<feature type="region of interest" description="Disordered" evidence="1">
    <location>
        <begin position="1793"/>
        <end position="1820"/>
    </location>
</feature>
<accession>A0A7S4JSH3</accession>
<evidence type="ECO:0000256" key="1">
    <source>
        <dbReference type="SAM" id="MobiDB-lite"/>
    </source>
</evidence>
<proteinExistence type="predicted"/>
<dbReference type="EMBL" id="HBKQ01047898">
    <property type="protein sequence ID" value="CAE2272765.1"/>
    <property type="molecule type" value="Transcribed_RNA"/>
</dbReference>
<gene>
    <name evidence="2" type="ORF">OAUR00152_LOCUS33055</name>
</gene>
<reference evidence="2" key="1">
    <citation type="submission" date="2021-01" db="EMBL/GenBank/DDBJ databases">
        <authorList>
            <person name="Corre E."/>
            <person name="Pelletier E."/>
            <person name="Niang G."/>
            <person name="Scheremetjew M."/>
            <person name="Finn R."/>
            <person name="Kale V."/>
            <person name="Holt S."/>
            <person name="Cochrane G."/>
            <person name="Meng A."/>
            <person name="Brown T."/>
            <person name="Cohen L."/>
        </authorList>
    </citation>
    <scope>NUCLEOTIDE SEQUENCE</scope>
    <source>
        <strain evidence="2">Isolate 1302-5</strain>
    </source>
</reference>
<feature type="region of interest" description="Disordered" evidence="1">
    <location>
        <begin position="1059"/>
        <end position="1079"/>
    </location>
</feature>
<sequence length="1848" mass="204967">MAKVEAVPKMSASKRRRSRVSFSDNASSCRERPQKRSSYGPLLLSDFRSTIQRLRPSLTKPDRCESYNTSVSRPWYDDGSVAEGRRNSAAAELARSLGDFLVSIEGAIDDEITMAAGKEKHKKRKIKSGDDCSTENAEWRQLAKEALSILLCERGPGDTHFRSAVLVTIPLLKLGSTTQILLDALPFCIVSRTCIDGGQALSKDGAESNIGIGSAEDEIIDVLRPLLLRKHLKTLPVLVALARLMPSFDHTNHRSEAFELILEAFALVPWTELVDALEPVLLCVKSEGDGERVVLILRKKWSQETNTVTVSHGNRGIMRAATLLFEKVWAVLFVGQPNAAFFRAGYVTALNNVAAELDTRGASGTIKQKSTVTREKDAKLIMLDLFAILVLQQAPEYRVSILSIVDTLLLKNHFPLDVWQDLMQMMMAKKKRRNGGSGLEKSVFKELDRSVVITAAMQLVLCFLLLPYRCSRNCHIDIRGLTYAVDSMASCIFDVLTAKQREDFVGSFVNLGSDGFVDSASIRPTSTNGHSHSSALEDCPASESKRKSSRPSSTQSCYQIHFAIPFAQSQLLALPILRSLCRKPDGLKELCCYGRVFVDRLISFPRSGIFIQLEEHKNGSSDGDDGCCPYALIDITCAVVVSLLGDATSPLTTANVLGLVETFLFSPSCATNSSCFEGRDSHSEFSHWRNENTGQVISGLLLSKQLLLSHKLHDKEREVLMRWIARTVLPPSPKSRALPSPKRGLDPEVGLWGLQILLKLAMQSIDPGKGQRKNGRSASLVGNVQHLIKTHVARTGLVILETSPSFSNAPKSNILWLHEKGTQDSGKKGMIFQTSEYALPGMKSPLNVIRATQFVFRLIDVYLGNGRREAADRWSPNGWLWATVALPNFLPYPQNREEINLSADAKNPKNIAPLQSEDCQGSLSILMHRIFGRDAIDLAIPGPSTKEFDGLLDLFLALPAMHQKSHVDALTAHANGAAVAIGICNAVLKNVYEHHLVTSTPGSKQCLALLRMIHLQLRKIYNLRQRLMQCLNVLALLGDGSTTKRDELWKQHMHEGNSQRVTVPGCSRNRHGSQKGNKKEAMKQVIRNGANNIAHKLPPSAGHVAPLQWVAICRDSFSHLFSSPGFISTSILWTCLLETASDMTLDCMASTKVPHTNDVDTANCSKNCESSKNKYCTDQERNDRLVEDVLQIIAFKCFVARHLSDVLDALRQNCVFNQSHCNEEKLLPYFPEWSTISSLSSSSSNIVLQVLRTTQSLVKTAGILSVLRDRLSKSLAPSTAKDAVDPISSCGKNNRISLTAIDGTLYEYYNLLYKVLCHFSDRYAPKTAIAVENCPEMKTECGHLASQLSESVNAIHRCQIIDILSVLPSVTLLEACLKLTTELSWRHLQSAFHVSMDFAKRNTSYCDDTLRVRQVPHAFVCARNTLLSMPAPAAEEKEHRALKSIALSAINRISNSSSWALQSSAVLRHGMLAQWSLLVLGKEGSYELCEKLKMLFVSLSLFLEKKSRRGKNTVNEPLHSDRRKTLVVPGLTNTSYPVFLEILLHMIIASFSLETPSLSAKSKDQYLLSPYKRIEDISKLFNQVIGLFVKFDFFPRRMLPCILRGSLLMLKASRHQIRSCVDWQSHQPLNVPHDQKHGVDTASVALLYPLIKVVSECTQQTLLLCNFARKEIDKFCSNAKGAMQRTAQNLTKRCEKFLEYLQTVCVSHNLLPRELNTSLHSGLESGKQNSGESDISNQMNKHYHAVEIGSRHLVSPASHAGAVYQSDALMTPEIRRAPHPTDAGEVKIHGALSGQTELPTNAKYDSDRTYDHEDDSGSEHSYGVYGDWCDDTATVDASIHSLELKVHR</sequence>